<name>A0A167EGL6_9BACL</name>
<reference evidence="4 5" key="1">
    <citation type="submission" date="2016-02" db="EMBL/GenBank/DDBJ databases">
        <title>Paenibacillus sp. LPB0068, isolated from Crassostrea gigas.</title>
        <authorList>
            <person name="Shin S.-K."/>
            <person name="Yi H."/>
        </authorList>
    </citation>
    <scope>NUCLEOTIDE SEQUENCE [LARGE SCALE GENOMIC DNA]</scope>
    <source>
        <strain evidence="4 5">LPB0068</strain>
    </source>
</reference>
<gene>
    <name evidence="4" type="ORF">PNBC_08545</name>
</gene>
<feature type="domain" description="Copper amine oxidase-like N-terminal" evidence="3">
    <location>
        <begin position="191"/>
        <end position="298"/>
    </location>
</feature>
<dbReference type="SUPFAM" id="SSF55383">
    <property type="entry name" value="Copper amine oxidase, domain N"/>
    <property type="match status" value="1"/>
</dbReference>
<dbReference type="RefSeq" id="WP_068657149.1">
    <property type="nucleotide sequence ID" value="NZ_CP017770.1"/>
</dbReference>
<feature type="signal peptide" evidence="2">
    <location>
        <begin position="1"/>
        <end position="24"/>
    </location>
</feature>
<dbReference type="Pfam" id="PF07833">
    <property type="entry name" value="Cu_amine_oxidN1"/>
    <property type="match status" value="1"/>
</dbReference>
<evidence type="ECO:0000259" key="3">
    <source>
        <dbReference type="Pfam" id="PF07833"/>
    </source>
</evidence>
<evidence type="ECO:0000313" key="4">
    <source>
        <dbReference type="EMBL" id="OAB75532.1"/>
    </source>
</evidence>
<dbReference type="OrthoDB" id="2665331at2"/>
<dbReference type="Proteomes" id="UP000077134">
    <property type="component" value="Unassembled WGS sequence"/>
</dbReference>
<feature type="chain" id="PRO_5007885845" evidence="2">
    <location>
        <begin position="25"/>
        <end position="301"/>
    </location>
</feature>
<accession>A0A167EGL6</accession>
<keyword evidence="2" id="KW-0732">Signal</keyword>
<dbReference type="InterPro" id="IPR036582">
    <property type="entry name" value="Mao_N_sf"/>
</dbReference>
<proteinExistence type="predicted"/>
<organism evidence="4 5">
    <name type="scientific">Paenibacillus crassostreae</name>
    <dbReference type="NCBI Taxonomy" id="1763538"/>
    <lineage>
        <taxon>Bacteria</taxon>
        <taxon>Bacillati</taxon>
        <taxon>Bacillota</taxon>
        <taxon>Bacilli</taxon>
        <taxon>Bacillales</taxon>
        <taxon>Paenibacillaceae</taxon>
        <taxon>Paenibacillus</taxon>
    </lineage>
</organism>
<sequence>MKKSLIIVVSCILATSLMTSTALAKSNNGKSSEKTASVNQQNKSGKTENDKGSMHSKDDKGNKGNNGEKDKKEPVTVTDSTYMNKGHKGYKGLLNAINNVKDKPAGVVLSEILLTQYGTQLTDEMKAELELIKDKDEALSLIADMLASNGSVTDAVYVEKEAILANIKNIDSYKKLGKLYDQMGKKGVKLYVNGEELTLTVAPFIQKGTTLVPFRAITESLDADVKWNAEEKSVTVVRDHVTVVLIIDSKIATVNGEKVTLDVPATIVQGSTVVPARFVSESLNSTVKWESETESVVIYED</sequence>
<dbReference type="Gene3D" id="3.30.457.10">
    <property type="entry name" value="Copper amine oxidase-like, N-terminal domain"/>
    <property type="match status" value="1"/>
</dbReference>
<dbReference type="InterPro" id="IPR012854">
    <property type="entry name" value="Cu_amine_oxidase-like_N"/>
</dbReference>
<dbReference type="AlphaFoldDB" id="A0A167EGL6"/>
<evidence type="ECO:0000256" key="1">
    <source>
        <dbReference type="SAM" id="MobiDB-lite"/>
    </source>
</evidence>
<keyword evidence="5" id="KW-1185">Reference proteome</keyword>
<dbReference type="EMBL" id="LSFN01000008">
    <property type="protein sequence ID" value="OAB75532.1"/>
    <property type="molecule type" value="Genomic_DNA"/>
</dbReference>
<dbReference type="STRING" id="1763538.LPB68_10450"/>
<feature type="compositionally biased region" description="Basic and acidic residues" evidence="1">
    <location>
        <begin position="45"/>
        <end position="74"/>
    </location>
</feature>
<evidence type="ECO:0000313" key="5">
    <source>
        <dbReference type="Proteomes" id="UP000077134"/>
    </source>
</evidence>
<feature type="region of interest" description="Disordered" evidence="1">
    <location>
        <begin position="25"/>
        <end position="83"/>
    </location>
</feature>
<dbReference type="KEGG" id="pcx:LPB68_10450"/>
<protein>
    <submittedName>
        <fullName evidence="4">Copper amine oxidase</fullName>
    </submittedName>
</protein>
<feature type="compositionally biased region" description="Polar residues" evidence="1">
    <location>
        <begin position="25"/>
        <end position="44"/>
    </location>
</feature>
<comment type="caution">
    <text evidence="4">The sequence shown here is derived from an EMBL/GenBank/DDBJ whole genome shotgun (WGS) entry which is preliminary data.</text>
</comment>
<evidence type="ECO:0000256" key="2">
    <source>
        <dbReference type="SAM" id="SignalP"/>
    </source>
</evidence>